<dbReference type="PROSITE" id="PS00194">
    <property type="entry name" value="THIOREDOXIN_1"/>
    <property type="match status" value="1"/>
</dbReference>
<comment type="subcellular location">
    <subcellularLocation>
        <location evidence="1">Cell membrane</location>
        <topology evidence="1">Multi-pass membrane protein</topology>
    </subcellularLocation>
</comment>
<dbReference type="InterPro" id="IPR051790">
    <property type="entry name" value="Cytochrome_c-biogenesis_DsbD"/>
</dbReference>
<dbReference type="InterPro" id="IPR036249">
    <property type="entry name" value="Thioredoxin-like_sf"/>
</dbReference>
<proteinExistence type="inferred from homology"/>
<evidence type="ECO:0000313" key="10">
    <source>
        <dbReference type="EMBL" id="RGR74664.1"/>
    </source>
</evidence>
<comment type="caution">
    <text evidence="10">The sequence shown here is derived from an EMBL/GenBank/DDBJ whole genome shotgun (WGS) entry which is preliminary data.</text>
</comment>
<reference evidence="10 11" key="1">
    <citation type="submission" date="2018-08" db="EMBL/GenBank/DDBJ databases">
        <title>A genome reference for cultivated species of the human gut microbiota.</title>
        <authorList>
            <person name="Zou Y."/>
            <person name="Xue W."/>
            <person name="Luo G."/>
        </authorList>
    </citation>
    <scope>NUCLEOTIDE SEQUENCE [LARGE SCALE GENOMIC DNA]</scope>
    <source>
        <strain evidence="10 11">AF24-29</strain>
    </source>
</reference>
<evidence type="ECO:0000256" key="8">
    <source>
        <dbReference type="SAM" id="Phobius"/>
    </source>
</evidence>
<accession>A0A412G2I6</accession>
<keyword evidence="11" id="KW-1185">Reference proteome</keyword>
<feature type="domain" description="Thioredoxin" evidence="9">
    <location>
        <begin position="255"/>
        <end position="396"/>
    </location>
</feature>
<dbReference type="InterPro" id="IPR017937">
    <property type="entry name" value="Thioredoxin_CS"/>
</dbReference>
<dbReference type="Pfam" id="PF00578">
    <property type="entry name" value="AhpC-TSA"/>
    <property type="match status" value="1"/>
</dbReference>
<evidence type="ECO:0000256" key="7">
    <source>
        <dbReference type="SAM" id="MobiDB-lite"/>
    </source>
</evidence>
<dbReference type="CDD" id="cd02966">
    <property type="entry name" value="TlpA_like_family"/>
    <property type="match status" value="1"/>
</dbReference>
<protein>
    <submittedName>
        <fullName evidence="10">Cytochrome C biogenesis protein</fullName>
    </submittedName>
</protein>
<feature type="transmembrane region" description="Helical" evidence="8">
    <location>
        <begin position="50"/>
        <end position="72"/>
    </location>
</feature>
<feature type="compositionally biased region" description="Polar residues" evidence="7">
    <location>
        <begin position="234"/>
        <end position="251"/>
    </location>
</feature>
<name>A0A412G2I6_9FIRM</name>
<evidence type="ECO:0000313" key="11">
    <source>
        <dbReference type="Proteomes" id="UP000284178"/>
    </source>
</evidence>
<evidence type="ECO:0000256" key="1">
    <source>
        <dbReference type="ARBA" id="ARBA00004651"/>
    </source>
</evidence>
<dbReference type="Gene3D" id="3.40.30.10">
    <property type="entry name" value="Glutaredoxin"/>
    <property type="match status" value="1"/>
</dbReference>
<dbReference type="Proteomes" id="UP000284178">
    <property type="component" value="Unassembled WGS sequence"/>
</dbReference>
<dbReference type="GO" id="GO:0017004">
    <property type="term" value="P:cytochrome complex assembly"/>
    <property type="evidence" value="ECO:0007669"/>
    <property type="project" value="InterPro"/>
</dbReference>
<keyword evidence="3" id="KW-1003">Cell membrane</keyword>
<feature type="transmembrane region" description="Helical" evidence="8">
    <location>
        <begin position="84"/>
        <end position="110"/>
    </location>
</feature>
<feature type="transmembrane region" description="Helical" evidence="8">
    <location>
        <begin position="6"/>
        <end position="29"/>
    </location>
</feature>
<dbReference type="RefSeq" id="WP_117894754.1">
    <property type="nucleotide sequence ID" value="NZ_CABJCV010000008.1"/>
</dbReference>
<feature type="transmembrane region" description="Helical" evidence="8">
    <location>
        <begin position="205"/>
        <end position="223"/>
    </location>
</feature>
<dbReference type="PANTHER" id="PTHR31272">
    <property type="entry name" value="CYTOCHROME C-TYPE BIOGENESIS PROTEIN HI_1454-RELATED"/>
    <property type="match status" value="1"/>
</dbReference>
<evidence type="ECO:0000256" key="4">
    <source>
        <dbReference type="ARBA" id="ARBA00022692"/>
    </source>
</evidence>
<evidence type="ECO:0000256" key="6">
    <source>
        <dbReference type="ARBA" id="ARBA00023136"/>
    </source>
</evidence>
<dbReference type="GO" id="GO:0005886">
    <property type="term" value="C:plasma membrane"/>
    <property type="evidence" value="ECO:0007669"/>
    <property type="project" value="UniProtKB-SubCell"/>
</dbReference>
<evidence type="ECO:0000256" key="2">
    <source>
        <dbReference type="ARBA" id="ARBA00006143"/>
    </source>
</evidence>
<dbReference type="InterPro" id="IPR000866">
    <property type="entry name" value="AhpC/TSA"/>
</dbReference>
<dbReference type="EMBL" id="QRUP01000008">
    <property type="protein sequence ID" value="RGR74664.1"/>
    <property type="molecule type" value="Genomic_DNA"/>
</dbReference>
<dbReference type="InterPro" id="IPR003834">
    <property type="entry name" value="Cyt_c_assmbl_TM_dom"/>
</dbReference>
<keyword evidence="6 8" id="KW-0472">Membrane</keyword>
<dbReference type="GO" id="GO:0016209">
    <property type="term" value="F:antioxidant activity"/>
    <property type="evidence" value="ECO:0007669"/>
    <property type="project" value="InterPro"/>
</dbReference>
<dbReference type="GO" id="GO:0016491">
    <property type="term" value="F:oxidoreductase activity"/>
    <property type="evidence" value="ECO:0007669"/>
    <property type="project" value="InterPro"/>
</dbReference>
<dbReference type="PANTHER" id="PTHR31272:SF4">
    <property type="entry name" value="CYTOCHROME C-TYPE BIOGENESIS PROTEIN HI_1454-RELATED"/>
    <property type="match status" value="1"/>
</dbReference>
<evidence type="ECO:0000256" key="5">
    <source>
        <dbReference type="ARBA" id="ARBA00022989"/>
    </source>
</evidence>
<keyword evidence="4 8" id="KW-0812">Transmembrane</keyword>
<dbReference type="SUPFAM" id="SSF52833">
    <property type="entry name" value="Thioredoxin-like"/>
    <property type="match status" value="1"/>
</dbReference>
<evidence type="ECO:0000256" key="3">
    <source>
        <dbReference type="ARBA" id="ARBA00022475"/>
    </source>
</evidence>
<dbReference type="Pfam" id="PF02683">
    <property type="entry name" value="DsbD_TM"/>
    <property type="match status" value="1"/>
</dbReference>
<organism evidence="10 11">
    <name type="scientific">Holdemania filiformis</name>
    <dbReference type="NCBI Taxonomy" id="61171"/>
    <lineage>
        <taxon>Bacteria</taxon>
        <taxon>Bacillati</taxon>
        <taxon>Bacillota</taxon>
        <taxon>Erysipelotrichia</taxon>
        <taxon>Erysipelotrichales</taxon>
        <taxon>Erysipelotrichaceae</taxon>
        <taxon>Holdemania</taxon>
    </lineage>
</organism>
<dbReference type="GeneID" id="83015289"/>
<feature type="transmembrane region" description="Helical" evidence="8">
    <location>
        <begin position="131"/>
        <end position="159"/>
    </location>
</feature>
<dbReference type="InterPro" id="IPR013766">
    <property type="entry name" value="Thioredoxin_domain"/>
</dbReference>
<keyword evidence="5 8" id="KW-1133">Transmembrane helix</keyword>
<sequence>MNNQAWLVLTEGFLSFFSPCVLPILPVYMAYLSQDALKKDLTGWRKRLHIFGFTLAFVLGICTVFFIAAMSAKGLSGWLNENRLLISLLGGILIVFFGLVQLGWIQIPFLMREFRFTQKQAGKEAGSLIQAYAMGFLFSFAWTPCIGPMLSSVLVAAAASSSSTLLIFCYGLGFVVPFLVLGLFTEEALNWLQKKKSWLPKAMKLGGILLIVMGLWMSIPAVASISEQLHRQSGNAAASTDGPQPTTTPSVDENGREVIPAYDFTLTDQYGNTHTLSDYKGKIVMLQFFATWCTYCKAELPSVQELYEELPDDLVILVVNQPGGRETDKQGVIDFLDKNGYTFPTVFDEDGQVNYNYGITGLPTTYLINTEGNVYGYMPGAMDKQTMLQIIDMARNNEAY</sequence>
<gene>
    <name evidence="10" type="ORF">DWY25_07710</name>
</gene>
<feature type="region of interest" description="Disordered" evidence="7">
    <location>
        <begin position="234"/>
        <end position="254"/>
    </location>
</feature>
<dbReference type="PROSITE" id="PS51352">
    <property type="entry name" value="THIOREDOXIN_2"/>
    <property type="match status" value="1"/>
</dbReference>
<dbReference type="AlphaFoldDB" id="A0A412G2I6"/>
<feature type="transmembrane region" description="Helical" evidence="8">
    <location>
        <begin position="165"/>
        <end position="184"/>
    </location>
</feature>
<comment type="similarity">
    <text evidence="2">Belongs to the DsbD family.</text>
</comment>
<evidence type="ECO:0000259" key="9">
    <source>
        <dbReference type="PROSITE" id="PS51352"/>
    </source>
</evidence>